<protein>
    <submittedName>
        <fullName evidence="3 4">KRAB domain-containing protein 1</fullName>
    </submittedName>
</protein>
<dbReference type="PANTHER" id="PTHR23232:SF139">
    <property type="entry name" value="KRAB DOMAIN-CONTAINING PROTEIN 1"/>
    <property type="match status" value="1"/>
</dbReference>
<dbReference type="RefSeq" id="XP_023585679.1">
    <property type="nucleotide sequence ID" value="XM_023729911.1"/>
</dbReference>
<dbReference type="RefSeq" id="XP_004368494.1">
    <property type="nucleotide sequence ID" value="XM_004368437.2"/>
</dbReference>
<proteinExistence type="predicted"/>
<evidence type="ECO:0000313" key="4">
    <source>
        <dbReference type="RefSeq" id="XP_023585679.1"/>
    </source>
</evidence>
<dbReference type="Pfam" id="PF01352">
    <property type="entry name" value="KRAB"/>
    <property type="match status" value="1"/>
</dbReference>
<accession>A0A2Y9D646</accession>
<name>A0A2Y9D646_TRIMA</name>
<keyword evidence="2" id="KW-1185">Reference proteome</keyword>
<dbReference type="Gene3D" id="6.10.140.140">
    <property type="match status" value="1"/>
</dbReference>
<dbReference type="GO" id="GO:0006355">
    <property type="term" value="P:regulation of DNA-templated transcription"/>
    <property type="evidence" value="ECO:0007669"/>
    <property type="project" value="InterPro"/>
</dbReference>
<dbReference type="PANTHER" id="PTHR23232">
    <property type="entry name" value="KRAB DOMAIN C2H2 ZINC FINGER"/>
    <property type="match status" value="1"/>
</dbReference>
<gene>
    <name evidence="3 4" type="primary">KRBOX1</name>
</gene>
<dbReference type="InterPro" id="IPR050169">
    <property type="entry name" value="Krueppel_C2H2_ZnF"/>
</dbReference>
<dbReference type="InterPro" id="IPR036051">
    <property type="entry name" value="KRAB_dom_sf"/>
</dbReference>
<dbReference type="CDD" id="cd07765">
    <property type="entry name" value="KRAB_A-box"/>
    <property type="match status" value="1"/>
</dbReference>
<dbReference type="InterPro" id="IPR001909">
    <property type="entry name" value="KRAB"/>
</dbReference>
<dbReference type="SUPFAM" id="SSF109640">
    <property type="entry name" value="KRAB domain (Kruppel-associated box)"/>
    <property type="match status" value="1"/>
</dbReference>
<dbReference type="GeneID" id="101356839"/>
<organism evidence="2 3">
    <name type="scientific">Trichechus manatus latirostris</name>
    <name type="common">Florida manatee</name>
    <dbReference type="NCBI Taxonomy" id="127582"/>
    <lineage>
        <taxon>Eukaryota</taxon>
        <taxon>Metazoa</taxon>
        <taxon>Chordata</taxon>
        <taxon>Craniata</taxon>
        <taxon>Vertebrata</taxon>
        <taxon>Euteleostomi</taxon>
        <taxon>Mammalia</taxon>
        <taxon>Eutheria</taxon>
        <taxon>Afrotheria</taxon>
        <taxon>Sirenia</taxon>
        <taxon>Trichechidae</taxon>
        <taxon>Trichechus</taxon>
    </lineage>
</organism>
<evidence type="ECO:0000313" key="2">
    <source>
        <dbReference type="Proteomes" id="UP000248480"/>
    </source>
</evidence>
<evidence type="ECO:0000313" key="3">
    <source>
        <dbReference type="RefSeq" id="XP_004368494.1"/>
    </source>
</evidence>
<dbReference type="KEGG" id="tmu:101356839"/>
<sequence length="130" mass="14581">MMTTVSSATRPPESVTFEDVAVYFTQKEWASLMPAQKALYRDVMLENYEAVAFLAPATSKPALISQLEQGVEPSFSQAQGDLSMRDRGAGLTGYISKLRRFSYLAKITLSQTIKLKIPQNHQCWEDRTKA</sequence>
<feature type="domain" description="KRAB" evidence="1">
    <location>
        <begin position="15"/>
        <end position="86"/>
    </location>
</feature>
<evidence type="ECO:0000259" key="1">
    <source>
        <dbReference type="PROSITE" id="PS50805"/>
    </source>
</evidence>
<dbReference type="SMART" id="SM00349">
    <property type="entry name" value="KRAB"/>
    <property type="match status" value="1"/>
</dbReference>
<dbReference type="CTD" id="100506243"/>
<reference evidence="3 4" key="1">
    <citation type="submission" date="2025-04" db="UniProtKB">
        <authorList>
            <consortium name="RefSeq"/>
        </authorList>
    </citation>
    <scope>IDENTIFICATION</scope>
</reference>
<dbReference type="OrthoDB" id="9608377at2759"/>
<dbReference type="Proteomes" id="UP000248480">
    <property type="component" value="Unplaced"/>
</dbReference>
<dbReference type="AlphaFoldDB" id="A0A2Y9D646"/>
<dbReference type="PROSITE" id="PS50805">
    <property type="entry name" value="KRAB"/>
    <property type="match status" value="1"/>
</dbReference>